<keyword evidence="2" id="KW-1185">Reference proteome</keyword>
<dbReference type="Proteomes" id="UP001187192">
    <property type="component" value="Unassembled WGS sequence"/>
</dbReference>
<reference evidence="1" key="1">
    <citation type="submission" date="2023-07" db="EMBL/GenBank/DDBJ databases">
        <title>draft genome sequence of fig (Ficus carica).</title>
        <authorList>
            <person name="Takahashi T."/>
            <person name="Nishimura K."/>
        </authorList>
    </citation>
    <scope>NUCLEOTIDE SEQUENCE</scope>
</reference>
<accession>A0AA87ZZV7</accession>
<dbReference type="Gramene" id="FCD_00019255-RA">
    <property type="protein sequence ID" value="FCD_00019255-RA:cds"/>
    <property type="gene ID" value="FCD_00019255"/>
</dbReference>
<name>A0AA87ZZV7_FICCA</name>
<dbReference type="AlphaFoldDB" id="A0AA87ZZV7"/>
<comment type="caution">
    <text evidence="1">The sequence shown here is derived from an EMBL/GenBank/DDBJ whole genome shotgun (WGS) entry which is preliminary data.</text>
</comment>
<gene>
    <name evidence="1" type="ORF">TIFTF001_012898</name>
</gene>
<evidence type="ECO:0000313" key="2">
    <source>
        <dbReference type="Proteomes" id="UP001187192"/>
    </source>
</evidence>
<proteinExistence type="predicted"/>
<sequence>MVISSSGSSSQRIVDPPAAKIFKFDQYLKVQLQSLLLNMKGPLPKSELMFSPAITHSRTTESSKSIGEFKGGFGALAPSSVRVRPVDFIFYRLPTSENIFDMDALFLCSMNAKFFIQRRLEKPGKRRTGEQEDAAIVRGILLAMYIIVQERAQTKRYPSNFT</sequence>
<organism evidence="1 2">
    <name type="scientific">Ficus carica</name>
    <name type="common">Common fig</name>
    <dbReference type="NCBI Taxonomy" id="3494"/>
    <lineage>
        <taxon>Eukaryota</taxon>
        <taxon>Viridiplantae</taxon>
        <taxon>Streptophyta</taxon>
        <taxon>Embryophyta</taxon>
        <taxon>Tracheophyta</taxon>
        <taxon>Spermatophyta</taxon>
        <taxon>Magnoliopsida</taxon>
        <taxon>eudicotyledons</taxon>
        <taxon>Gunneridae</taxon>
        <taxon>Pentapetalae</taxon>
        <taxon>rosids</taxon>
        <taxon>fabids</taxon>
        <taxon>Rosales</taxon>
        <taxon>Moraceae</taxon>
        <taxon>Ficeae</taxon>
        <taxon>Ficus</taxon>
    </lineage>
</organism>
<dbReference type="EMBL" id="BTGU01000017">
    <property type="protein sequence ID" value="GMN43697.1"/>
    <property type="molecule type" value="Genomic_DNA"/>
</dbReference>
<protein>
    <submittedName>
        <fullName evidence="1">Uncharacterized protein</fullName>
    </submittedName>
</protein>
<evidence type="ECO:0000313" key="1">
    <source>
        <dbReference type="EMBL" id="GMN43697.1"/>
    </source>
</evidence>